<dbReference type="KEGG" id="cja:CJA_1783"/>
<dbReference type="EMBL" id="CP000934">
    <property type="protein sequence ID" value="ACE84508.1"/>
    <property type="molecule type" value="Genomic_DNA"/>
</dbReference>
<dbReference type="PANTHER" id="PTHR11717:SF7">
    <property type="entry name" value="LOW MOLECULAR WEIGHT PHOSPHOTYROSINE PROTEIN PHOSPHATASE"/>
    <property type="match status" value="1"/>
</dbReference>
<dbReference type="InterPro" id="IPR023485">
    <property type="entry name" value="Ptyr_pPase"/>
</dbReference>
<proteinExistence type="inferred from homology"/>
<protein>
    <recommendedName>
        <fullName evidence="2">protein-tyrosine-phosphatase</fullName>
        <ecNumber evidence="2">3.1.3.48</ecNumber>
    </recommendedName>
</protein>
<dbReference type="EC" id="3.1.3.48" evidence="2"/>
<dbReference type="eggNOG" id="COG0394">
    <property type="taxonomic scope" value="Bacteria"/>
</dbReference>
<comment type="similarity">
    <text evidence="1">Belongs to the low molecular weight phosphotyrosine protein phosphatase family.</text>
</comment>
<dbReference type="InterPro" id="IPR017867">
    <property type="entry name" value="Tyr_phospatase_low_mol_wt"/>
</dbReference>
<accession>B3PFS0</accession>
<feature type="active site" evidence="5">
    <location>
        <position position="14"/>
    </location>
</feature>
<dbReference type="SUPFAM" id="SSF52788">
    <property type="entry name" value="Phosphotyrosine protein phosphatases I"/>
    <property type="match status" value="1"/>
</dbReference>
<evidence type="ECO:0000256" key="5">
    <source>
        <dbReference type="PIRSR" id="PIRSR617867-1"/>
    </source>
</evidence>
<dbReference type="OrthoDB" id="9784339at2"/>
<dbReference type="PANTHER" id="PTHR11717">
    <property type="entry name" value="LOW MOLECULAR WEIGHT PROTEIN TYROSINE PHOSPHATASE"/>
    <property type="match status" value="1"/>
</dbReference>
<dbReference type="AlphaFoldDB" id="B3PFS0"/>
<name>B3PFS0_CELJU</name>
<dbReference type="CDD" id="cd16343">
    <property type="entry name" value="LMWPTP"/>
    <property type="match status" value="1"/>
</dbReference>
<dbReference type="InterPro" id="IPR050438">
    <property type="entry name" value="LMW_PTPase"/>
</dbReference>
<dbReference type="SMART" id="SM00226">
    <property type="entry name" value="LMWPc"/>
    <property type="match status" value="1"/>
</dbReference>
<reference evidence="7 8" key="1">
    <citation type="journal article" date="2008" name="J. Bacteriol.">
        <title>Insights into plant cell wall degradation from the genome sequence of the soil bacterium Cellvibrio japonicus.</title>
        <authorList>
            <person name="Deboy R.T."/>
            <person name="Mongodin E.F."/>
            <person name="Fouts D.E."/>
            <person name="Tailford L.E."/>
            <person name="Khouri H."/>
            <person name="Emerson J.B."/>
            <person name="Mohamoud Y."/>
            <person name="Watkins K."/>
            <person name="Henrissat B."/>
            <person name="Gilbert H.J."/>
            <person name="Nelson K.E."/>
        </authorList>
    </citation>
    <scope>NUCLEOTIDE SEQUENCE [LARGE SCALE GENOMIC DNA]</scope>
    <source>
        <strain evidence="7 8">Ueda107</strain>
    </source>
</reference>
<dbReference type="Proteomes" id="UP000001036">
    <property type="component" value="Chromosome"/>
</dbReference>
<dbReference type="Gene3D" id="3.40.50.2300">
    <property type="match status" value="1"/>
</dbReference>
<dbReference type="GO" id="GO:0004725">
    <property type="term" value="F:protein tyrosine phosphatase activity"/>
    <property type="evidence" value="ECO:0007669"/>
    <property type="project" value="UniProtKB-EC"/>
</dbReference>
<dbReference type="Pfam" id="PF01451">
    <property type="entry name" value="LMWPc"/>
    <property type="match status" value="1"/>
</dbReference>
<keyword evidence="3" id="KW-0378">Hydrolase</keyword>
<dbReference type="HOGENOM" id="CLU_071415_2_2_6"/>
<evidence type="ECO:0000313" key="8">
    <source>
        <dbReference type="Proteomes" id="UP000001036"/>
    </source>
</evidence>
<feature type="active site" description="Proton donor" evidence="5">
    <location>
        <position position="125"/>
    </location>
</feature>
<evidence type="ECO:0000256" key="4">
    <source>
        <dbReference type="ARBA" id="ARBA00022912"/>
    </source>
</evidence>
<dbReference type="FunFam" id="3.40.50.2300:FF:000113">
    <property type="entry name" value="Low molecular weight protein-tyrosine-phosphatase"/>
    <property type="match status" value="1"/>
</dbReference>
<dbReference type="RefSeq" id="WP_012487403.1">
    <property type="nucleotide sequence ID" value="NC_010995.1"/>
</dbReference>
<evidence type="ECO:0000256" key="2">
    <source>
        <dbReference type="ARBA" id="ARBA00013064"/>
    </source>
</evidence>
<keyword evidence="8" id="KW-1185">Reference proteome</keyword>
<dbReference type="STRING" id="498211.CJA_1783"/>
<dbReference type="InterPro" id="IPR036196">
    <property type="entry name" value="Ptyr_pPase_sf"/>
</dbReference>
<sequence length="157" mass="17854">MIQVLFVCLGNICRSPTADGIFRHFIEDAGLQDKVYVDSAGTGDWHIGRAPDPRSQAAARQRGYDLSMLRARQVSSVDFSRFDYILAMDNANLRDLQRMKPANYQGHLGLFLAFGERQDYREVPDPYYGENDGFELVLDLVEDAARGLLTDIRQRHL</sequence>
<keyword evidence="4" id="KW-0904">Protein phosphatase</keyword>
<evidence type="ECO:0000256" key="1">
    <source>
        <dbReference type="ARBA" id="ARBA00011063"/>
    </source>
</evidence>
<feature type="domain" description="Phosphotyrosine protein phosphatase I" evidence="6">
    <location>
        <begin position="2"/>
        <end position="151"/>
    </location>
</feature>
<evidence type="ECO:0000313" key="7">
    <source>
        <dbReference type="EMBL" id="ACE84508.1"/>
    </source>
</evidence>
<gene>
    <name evidence="7" type="ordered locus">CJA_1783</name>
</gene>
<feature type="active site" description="Nucleophile" evidence="5">
    <location>
        <position position="8"/>
    </location>
</feature>
<organism evidence="7 8">
    <name type="scientific">Cellvibrio japonicus (strain Ueda107)</name>
    <name type="common">Pseudomonas fluorescens subsp. cellulosa</name>
    <dbReference type="NCBI Taxonomy" id="498211"/>
    <lineage>
        <taxon>Bacteria</taxon>
        <taxon>Pseudomonadati</taxon>
        <taxon>Pseudomonadota</taxon>
        <taxon>Gammaproteobacteria</taxon>
        <taxon>Cellvibrionales</taxon>
        <taxon>Cellvibrionaceae</taxon>
        <taxon>Cellvibrio</taxon>
    </lineage>
</organism>
<evidence type="ECO:0000259" key="6">
    <source>
        <dbReference type="SMART" id="SM00226"/>
    </source>
</evidence>
<dbReference type="PRINTS" id="PR00719">
    <property type="entry name" value="LMWPTPASE"/>
</dbReference>
<evidence type="ECO:0000256" key="3">
    <source>
        <dbReference type="ARBA" id="ARBA00022801"/>
    </source>
</evidence>